<dbReference type="GO" id="GO:0016853">
    <property type="term" value="F:isomerase activity"/>
    <property type="evidence" value="ECO:0007669"/>
    <property type="project" value="UniProtKB-KW"/>
</dbReference>
<dbReference type="SUPFAM" id="SSF51658">
    <property type="entry name" value="Xylose isomerase-like"/>
    <property type="match status" value="1"/>
</dbReference>
<dbReference type="AlphaFoldDB" id="A0A6I2KZV7"/>
<protein>
    <submittedName>
        <fullName evidence="1">Sugar phosphate isomerase/epimerase</fullName>
    </submittedName>
</protein>
<accession>A0A6I2KZV7</accession>
<gene>
    <name evidence="1" type="ORF">GJ699_07405</name>
</gene>
<keyword evidence="1" id="KW-0413">Isomerase</keyword>
<evidence type="ECO:0000313" key="1">
    <source>
        <dbReference type="EMBL" id="MRW89806.1"/>
    </source>
</evidence>
<dbReference type="Gene3D" id="3.20.20.150">
    <property type="entry name" value="Divalent-metal-dependent TIM barrel enzymes"/>
    <property type="match status" value="1"/>
</dbReference>
<name>A0A6I2KZV7_9BURK</name>
<evidence type="ECO:0000313" key="2">
    <source>
        <dbReference type="Proteomes" id="UP000433309"/>
    </source>
</evidence>
<comment type="caution">
    <text evidence="1">The sequence shown here is derived from an EMBL/GenBank/DDBJ whole genome shotgun (WGS) entry which is preliminary data.</text>
</comment>
<dbReference type="EMBL" id="WKJK01000003">
    <property type="protein sequence ID" value="MRW89806.1"/>
    <property type="molecule type" value="Genomic_DNA"/>
</dbReference>
<dbReference type="Proteomes" id="UP000433309">
    <property type="component" value="Unassembled WGS sequence"/>
</dbReference>
<dbReference type="RefSeq" id="WP_154374641.1">
    <property type="nucleotide sequence ID" value="NZ_WKJK01000003.1"/>
</dbReference>
<sequence>MQTQPKLGATLFAFTNEWHAREYNLEQLIAKIAERKLGPGLEVIGFQSFRSFPHISDNEAAQFRDLVAKYGLAPSCLGLNADVAIRRGKMMSVDELVAYHEPQLEAAAKLGFPAARLQFAAPAEVAIRLLPLAEKHGIKIGPEIHAPLSPNSPPVQAYREAYAKANSPLLGFIPDFGCCARALPPSYLDNLRAQGMPEDLLQLAIEVWHLPQDAGWKRGEFARRVEGRNADPAVVSALSVMFNIVSPNKAEVWREIVPQVIHVHGKFYDFDANGSESAIAYEEILPVFRDGGYDGYISSEWEGHLYSRADAFDMVERHQALCHRILNAA</sequence>
<reference evidence="1 2" key="1">
    <citation type="submission" date="2019-11" db="EMBL/GenBank/DDBJ databases">
        <title>Novel species isolated from a subtropical stream in China.</title>
        <authorList>
            <person name="Lu H."/>
        </authorList>
    </citation>
    <scope>NUCLEOTIDE SEQUENCE [LARGE SCALE GENOMIC DNA]</scope>
    <source>
        <strain evidence="1 2">FT80W</strain>
    </source>
</reference>
<keyword evidence="2" id="KW-1185">Reference proteome</keyword>
<dbReference type="InterPro" id="IPR036237">
    <property type="entry name" value="Xyl_isomerase-like_sf"/>
</dbReference>
<organism evidence="1 2">
    <name type="scientific">Duganella guangzhouensis</name>
    <dbReference type="NCBI Taxonomy" id="2666084"/>
    <lineage>
        <taxon>Bacteria</taxon>
        <taxon>Pseudomonadati</taxon>
        <taxon>Pseudomonadota</taxon>
        <taxon>Betaproteobacteria</taxon>
        <taxon>Burkholderiales</taxon>
        <taxon>Oxalobacteraceae</taxon>
        <taxon>Telluria group</taxon>
        <taxon>Duganella</taxon>
    </lineage>
</organism>
<proteinExistence type="predicted"/>